<accession>A0A2M8KFA1</accession>
<comment type="caution">
    <text evidence="2">The sequence shown here is derived from an EMBL/GenBank/DDBJ whole genome shotgun (WGS) entry which is preliminary data.</text>
</comment>
<evidence type="ECO:0000313" key="2">
    <source>
        <dbReference type="EMBL" id="PJE58553.1"/>
    </source>
</evidence>
<feature type="transmembrane region" description="Helical" evidence="1">
    <location>
        <begin position="20"/>
        <end position="45"/>
    </location>
</feature>
<name>A0A2M8KFA1_9BACT</name>
<dbReference type="Proteomes" id="UP000231450">
    <property type="component" value="Unassembled WGS sequence"/>
</dbReference>
<keyword evidence="1" id="KW-1133">Transmembrane helix</keyword>
<evidence type="ECO:0000256" key="1">
    <source>
        <dbReference type="SAM" id="Phobius"/>
    </source>
</evidence>
<proteinExistence type="predicted"/>
<dbReference type="EMBL" id="PFDW01000004">
    <property type="protein sequence ID" value="PJE58553.1"/>
    <property type="molecule type" value="Genomic_DNA"/>
</dbReference>
<reference evidence="3" key="1">
    <citation type="submission" date="2017-09" db="EMBL/GenBank/DDBJ databases">
        <title>Depth-based differentiation of microbial function through sediment-hosted aquifers and enrichment of novel symbionts in the deep terrestrial subsurface.</title>
        <authorList>
            <person name="Probst A.J."/>
            <person name="Ladd B."/>
            <person name="Jarett J.K."/>
            <person name="Geller-Mcgrath D.E."/>
            <person name="Sieber C.M.K."/>
            <person name="Emerson J.B."/>
            <person name="Anantharaman K."/>
            <person name="Thomas B.C."/>
            <person name="Malmstrom R."/>
            <person name="Stieglmeier M."/>
            <person name="Klingl A."/>
            <person name="Woyke T."/>
            <person name="Ryan C.M."/>
            <person name="Banfield J.F."/>
        </authorList>
    </citation>
    <scope>NUCLEOTIDE SEQUENCE [LARGE SCALE GENOMIC DNA]</scope>
</reference>
<gene>
    <name evidence="2" type="ORF">COU81_00120</name>
</gene>
<protein>
    <recommendedName>
        <fullName evidence="4">Type 4 fimbrial biogenesis protein PilX N-terminal domain-containing protein</fullName>
    </recommendedName>
</protein>
<organism evidence="2 3">
    <name type="scientific">Candidatus Portnoybacteria bacterium CG10_big_fil_rev_8_21_14_0_10_36_7</name>
    <dbReference type="NCBI Taxonomy" id="1974812"/>
    <lineage>
        <taxon>Bacteria</taxon>
        <taxon>Candidatus Portnoyibacteriota</taxon>
    </lineage>
</organism>
<keyword evidence="1" id="KW-0812">Transmembrane</keyword>
<dbReference type="AlphaFoldDB" id="A0A2M8KFA1"/>
<keyword evidence="1" id="KW-0472">Membrane</keyword>
<evidence type="ECO:0000313" key="3">
    <source>
        <dbReference type="Proteomes" id="UP000231450"/>
    </source>
</evidence>
<evidence type="ECO:0008006" key="4">
    <source>
        <dbReference type="Google" id="ProtNLM"/>
    </source>
</evidence>
<sequence>MIIPKLFMVQHPLDKKNGYITLMSVLIVSSIGVSIALSLVLLGLGSSKSSLALERSTEARGLANACAEQALQEIRNSTAYTGTGNLTLGQGTCVYTVTDMGAETRLITATGQVNETIRKLKITIDVINPQINISSWQELADF</sequence>